<dbReference type="InterPro" id="IPR013216">
    <property type="entry name" value="Methyltransf_11"/>
</dbReference>
<dbReference type="GO" id="GO:0008757">
    <property type="term" value="F:S-adenosylmethionine-dependent methyltransferase activity"/>
    <property type="evidence" value="ECO:0007669"/>
    <property type="project" value="InterPro"/>
</dbReference>
<dbReference type="SUPFAM" id="SSF158997">
    <property type="entry name" value="Trm112p-like"/>
    <property type="match status" value="1"/>
</dbReference>
<dbReference type="Pfam" id="PF03966">
    <property type="entry name" value="Trm112p"/>
    <property type="match status" value="1"/>
</dbReference>
<dbReference type="InterPro" id="IPR029063">
    <property type="entry name" value="SAM-dependent_MTases_sf"/>
</dbReference>
<dbReference type="EMBL" id="FR695868">
    <property type="protein sequence ID" value="CBX28672.1"/>
    <property type="molecule type" value="Genomic_DNA"/>
</dbReference>
<dbReference type="CDD" id="cd02440">
    <property type="entry name" value="AdoMet_MTases"/>
    <property type="match status" value="1"/>
</dbReference>
<dbReference type="PANTHER" id="PTHR45445">
    <property type="match status" value="1"/>
</dbReference>
<sequence>MKKWLKDKLICPECINEGVLLDLNIKEEKEDDVTEGELSCSFCKRSYPIHKGVAVILPDTTMPVISDSSGYNSKNMLSSYLWSHFSDIFKDPCATDAYRVWSAFFKKSDGYALDIGCSVGRLSFELSKTHSHVIGIDTSISFIKKARELLFKKRLNFDLVIEGLITEERSCDFDTAWNYDRIDFIVADALRLPFRKKLFSTVTSINILEKVTRPIQHLIDINRVLSEEKSMFVFSDPFSWDESVSDSEHWLGGVSNGNGKSRGIDNVASLFLGKKGIFDPPLEITDRGNVSWKIRKTENLWEYINSQFIVGTRN</sequence>
<dbReference type="InterPro" id="IPR005651">
    <property type="entry name" value="Trm112-like"/>
</dbReference>
<reference evidence="2" key="1">
    <citation type="journal article" date="2011" name="Environ. Microbiol.">
        <title>Genomic insights into the metabolic potential of the polycyclic aromatic hydrocarbon degrading sulfate-reducing Deltaproteobacterium N47.</title>
        <authorList>
            <person name="Bergmann F."/>
            <person name="Selesi D."/>
            <person name="Weinmaier T."/>
            <person name="Tischler P."/>
            <person name="Rattei T."/>
            <person name="Meckenstock R.U."/>
        </authorList>
    </citation>
    <scope>NUCLEOTIDE SEQUENCE</scope>
</reference>
<feature type="domain" description="Methyltransferase type 11" evidence="1">
    <location>
        <begin position="113"/>
        <end position="228"/>
    </location>
</feature>
<dbReference type="Pfam" id="PF08241">
    <property type="entry name" value="Methyltransf_11"/>
    <property type="match status" value="1"/>
</dbReference>
<dbReference type="PANTHER" id="PTHR45445:SF2">
    <property type="entry name" value="METHYLTRANSFERASE TYPE 11 DOMAIN-CONTAINING PROTEIN"/>
    <property type="match status" value="1"/>
</dbReference>
<dbReference type="SUPFAM" id="SSF53335">
    <property type="entry name" value="S-adenosyl-L-methionine-dependent methyltransferases"/>
    <property type="match status" value="1"/>
</dbReference>
<gene>
    <name evidence="2" type="ORF">N47_G39960</name>
</gene>
<accession>E1YDM8</accession>
<proteinExistence type="predicted"/>
<evidence type="ECO:0000259" key="1">
    <source>
        <dbReference type="Pfam" id="PF08241"/>
    </source>
</evidence>
<evidence type="ECO:0000313" key="2">
    <source>
        <dbReference type="EMBL" id="CBX28672.1"/>
    </source>
</evidence>
<name>E1YDM8_9BACT</name>
<dbReference type="Gene3D" id="3.40.50.150">
    <property type="entry name" value="Vaccinia Virus protein VP39"/>
    <property type="match status" value="1"/>
</dbReference>
<dbReference type="AlphaFoldDB" id="E1YDM8"/>
<protein>
    <recommendedName>
        <fullName evidence="1">Methyltransferase type 11 domain-containing protein</fullName>
    </recommendedName>
</protein>
<dbReference type="Gene3D" id="2.20.25.10">
    <property type="match status" value="1"/>
</dbReference>
<organism evidence="2">
    <name type="scientific">uncultured Desulfobacterium sp</name>
    <dbReference type="NCBI Taxonomy" id="201089"/>
    <lineage>
        <taxon>Bacteria</taxon>
        <taxon>Pseudomonadati</taxon>
        <taxon>Thermodesulfobacteriota</taxon>
        <taxon>Desulfobacteria</taxon>
        <taxon>Desulfobacterales</taxon>
        <taxon>Desulfobacteriaceae</taxon>
        <taxon>Desulfobacterium</taxon>
        <taxon>environmental samples</taxon>
    </lineage>
</organism>